<comment type="caution">
    <text evidence="1">The sequence shown here is derived from an EMBL/GenBank/DDBJ whole genome shotgun (WGS) entry which is preliminary data.</text>
</comment>
<keyword evidence="2" id="KW-1185">Reference proteome</keyword>
<dbReference type="RefSeq" id="WP_056956358.1">
    <property type="nucleotide sequence ID" value="NZ_AZFJ01000036.1"/>
</dbReference>
<protein>
    <submittedName>
        <fullName evidence="1">Uncharacterized protein</fullName>
    </submittedName>
</protein>
<name>A0A0R1U0X3_9LACO</name>
<dbReference type="EMBL" id="AZFJ01000036">
    <property type="protein sequence ID" value="KRL86973.1"/>
    <property type="molecule type" value="Genomic_DNA"/>
</dbReference>
<proteinExistence type="predicted"/>
<evidence type="ECO:0000313" key="2">
    <source>
        <dbReference type="Proteomes" id="UP000051922"/>
    </source>
</evidence>
<reference evidence="1 2" key="1">
    <citation type="journal article" date="2015" name="Genome Announc.">
        <title>Expanding the biotechnology potential of lactobacilli through comparative genomics of 213 strains and associated genera.</title>
        <authorList>
            <person name="Sun Z."/>
            <person name="Harris H.M."/>
            <person name="McCann A."/>
            <person name="Guo C."/>
            <person name="Argimon S."/>
            <person name="Zhang W."/>
            <person name="Yang X."/>
            <person name="Jeffery I.B."/>
            <person name="Cooney J.C."/>
            <person name="Kagawa T.F."/>
            <person name="Liu W."/>
            <person name="Song Y."/>
            <person name="Salvetti E."/>
            <person name="Wrobel A."/>
            <person name="Rasinkangas P."/>
            <person name="Parkhill J."/>
            <person name="Rea M.C."/>
            <person name="O'Sullivan O."/>
            <person name="Ritari J."/>
            <person name="Douillard F.P."/>
            <person name="Paul Ross R."/>
            <person name="Yang R."/>
            <person name="Briner A.E."/>
            <person name="Felis G.E."/>
            <person name="de Vos W.M."/>
            <person name="Barrangou R."/>
            <person name="Klaenhammer T.R."/>
            <person name="Caufield P.W."/>
            <person name="Cui Y."/>
            <person name="Zhang H."/>
            <person name="O'Toole P.W."/>
        </authorList>
    </citation>
    <scope>NUCLEOTIDE SEQUENCE [LARGE SCALE GENOMIC DNA]</scope>
    <source>
        <strain evidence="1 2">DSM 15945</strain>
    </source>
</reference>
<dbReference type="STRING" id="1423783.FC50_GL000173"/>
<dbReference type="OrthoDB" id="9918626at2"/>
<dbReference type="AlphaFoldDB" id="A0A0R1U0X3"/>
<organism evidence="1 2">
    <name type="scientific">Lacticaseibacillus pantheris DSM 15945 = JCM 12539 = NBRC 106106</name>
    <dbReference type="NCBI Taxonomy" id="1423783"/>
    <lineage>
        <taxon>Bacteria</taxon>
        <taxon>Bacillati</taxon>
        <taxon>Bacillota</taxon>
        <taxon>Bacilli</taxon>
        <taxon>Lactobacillales</taxon>
        <taxon>Lactobacillaceae</taxon>
        <taxon>Lacticaseibacillus</taxon>
    </lineage>
</organism>
<sequence>MPKTDIVIKLTGSETVDGLVDTVEAKLNQQYGFLAVAFRQQLMWVHGDDEKIDLIRQFVTLE</sequence>
<dbReference type="PATRIC" id="fig|1423783.4.peg.181"/>
<accession>A0A0R1U0X3</accession>
<gene>
    <name evidence="1" type="ORF">FC50_GL000173</name>
</gene>
<evidence type="ECO:0000313" key="1">
    <source>
        <dbReference type="EMBL" id="KRL86973.1"/>
    </source>
</evidence>
<dbReference type="Proteomes" id="UP000051922">
    <property type="component" value="Unassembled WGS sequence"/>
</dbReference>